<dbReference type="PROSITE" id="PS50042">
    <property type="entry name" value="CNMP_BINDING_3"/>
    <property type="match status" value="1"/>
</dbReference>
<sequence>MITPVHSGTGPSLPVAVARNLATAAGPVPPTRGSDRWLLRRLPWVDVTAGRYRANGRPGERAGAGRVAFYDTLGEVEAVPASLREVALFRGCTDSDLLATVAGCLVPEEFAPGDVIVSAGRPAEALFLIAQGKVAKIGAGRYGNRTNLDILADGDHFGSEPVTDPRGNWEYTMKALTPVTTLTLTRTDLQRLAKLSRPLREQVERLRHESTCDSCDDEPSTREYELSATQAVLRVPARAYDLYRQTGRWLRLTVETLRERQEHELLNNPRFGLLHNAAQNQRVHTRSGPPAPDDLDELLARRHDTEFFLAHPRAIAAFGRECSARGIAPATLEVDGKPFPAWRGLPLLPCDKIPVSWQGTSSILAMRTGERNRGVVGLRRRRIPDEIEPGVSARLSGAGERSYLVVAYYSVAVLAPDALGVLENVEIAHGNG</sequence>
<dbReference type="Gene3D" id="2.60.120.10">
    <property type="entry name" value="Jelly Rolls"/>
    <property type="match status" value="1"/>
</dbReference>
<dbReference type="PANTHER" id="PTHR24567">
    <property type="entry name" value="CRP FAMILY TRANSCRIPTIONAL REGULATORY PROTEIN"/>
    <property type="match status" value="1"/>
</dbReference>
<dbReference type="InterPro" id="IPR000595">
    <property type="entry name" value="cNMP-bd_dom"/>
</dbReference>
<keyword evidence="3" id="KW-1185">Reference proteome</keyword>
<protein>
    <submittedName>
        <fullName evidence="2">Crp/Fnr family transcriptional regulator</fullName>
    </submittedName>
</protein>
<name>A0A9W6R8E4_9PSEU</name>
<dbReference type="InterPro" id="IPR050397">
    <property type="entry name" value="Env_Response_Regulators"/>
</dbReference>
<dbReference type="PANTHER" id="PTHR24567:SF74">
    <property type="entry name" value="HTH-TYPE TRANSCRIPTIONAL REGULATOR ARCR"/>
    <property type="match status" value="1"/>
</dbReference>
<comment type="caution">
    <text evidence="2">The sequence shown here is derived from an EMBL/GenBank/DDBJ whole genome shotgun (WGS) entry which is preliminary data.</text>
</comment>
<dbReference type="Pfam" id="PF00027">
    <property type="entry name" value="cNMP_binding"/>
    <property type="match status" value="1"/>
</dbReference>
<dbReference type="InterPro" id="IPR045641">
    <property type="entry name" value="SrpI-like"/>
</dbReference>
<gene>
    <name evidence="2" type="ORF">Atai01_60660</name>
</gene>
<proteinExistence type="predicted"/>
<reference evidence="2" key="1">
    <citation type="submission" date="2023-03" db="EMBL/GenBank/DDBJ databases">
        <title>Amycolatopsis taiwanensis NBRC 103393.</title>
        <authorList>
            <person name="Ichikawa N."/>
            <person name="Sato H."/>
            <person name="Tonouchi N."/>
        </authorList>
    </citation>
    <scope>NUCLEOTIDE SEQUENCE</scope>
    <source>
        <strain evidence="2">NBRC 103393</strain>
    </source>
</reference>
<dbReference type="AlphaFoldDB" id="A0A9W6R8E4"/>
<evidence type="ECO:0000259" key="1">
    <source>
        <dbReference type="PROSITE" id="PS50042"/>
    </source>
</evidence>
<dbReference type="GO" id="GO:0003700">
    <property type="term" value="F:DNA-binding transcription factor activity"/>
    <property type="evidence" value="ECO:0007669"/>
    <property type="project" value="TreeGrafter"/>
</dbReference>
<evidence type="ECO:0000313" key="2">
    <source>
        <dbReference type="EMBL" id="GLY69447.1"/>
    </source>
</evidence>
<dbReference type="InterPro" id="IPR018490">
    <property type="entry name" value="cNMP-bd_dom_sf"/>
</dbReference>
<dbReference type="CDD" id="cd00038">
    <property type="entry name" value="CAP_ED"/>
    <property type="match status" value="1"/>
</dbReference>
<feature type="domain" description="Cyclic nucleotide-binding" evidence="1">
    <location>
        <begin position="89"/>
        <end position="192"/>
    </location>
</feature>
<dbReference type="Proteomes" id="UP001165136">
    <property type="component" value="Unassembled WGS sequence"/>
</dbReference>
<dbReference type="EMBL" id="BSTI01000016">
    <property type="protein sequence ID" value="GLY69447.1"/>
    <property type="molecule type" value="Genomic_DNA"/>
</dbReference>
<dbReference type="SUPFAM" id="SSF51206">
    <property type="entry name" value="cAMP-binding domain-like"/>
    <property type="match status" value="1"/>
</dbReference>
<organism evidence="2 3">
    <name type="scientific">Amycolatopsis taiwanensis</name>
    <dbReference type="NCBI Taxonomy" id="342230"/>
    <lineage>
        <taxon>Bacteria</taxon>
        <taxon>Bacillati</taxon>
        <taxon>Actinomycetota</taxon>
        <taxon>Actinomycetes</taxon>
        <taxon>Pseudonocardiales</taxon>
        <taxon>Pseudonocardiaceae</taxon>
        <taxon>Amycolatopsis</taxon>
    </lineage>
</organism>
<accession>A0A9W6R8E4</accession>
<dbReference type="Pfam" id="PF19307">
    <property type="entry name" value="SrpI-like"/>
    <property type="match status" value="1"/>
</dbReference>
<dbReference type="InterPro" id="IPR014710">
    <property type="entry name" value="RmlC-like_jellyroll"/>
</dbReference>
<evidence type="ECO:0000313" key="3">
    <source>
        <dbReference type="Proteomes" id="UP001165136"/>
    </source>
</evidence>
<dbReference type="GO" id="GO:0005829">
    <property type="term" value="C:cytosol"/>
    <property type="evidence" value="ECO:0007669"/>
    <property type="project" value="TreeGrafter"/>
</dbReference>
<dbReference type="RefSeq" id="WP_285489004.1">
    <property type="nucleotide sequence ID" value="NZ_BSTI01000016.1"/>
</dbReference>
<dbReference type="SMART" id="SM00100">
    <property type="entry name" value="cNMP"/>
    <property type="match status" value="1"/>
</dbReference>